<keyword evidence="4" id="KW-1185">Reference proteome</keyword>
<dbReference type="InterPro" id="IPR018247">
    <property type="entry name" value="EF_Hand_1_Ca_BS"/>
</dbReference>
<dbReference type="PROSITE" id="PS50222">
    <property type="entry name" value="EF_HAND_2"/>
    <property type="match status" value="1"/>
</dbReference>
<dbReference type="InterPro" id="IPR002048">
    <property type="entry name" value="EF_hand_dom"/>
</dbReference>
<evidence type="ECO:0000259" key="2">
    <source>
        <dbReference type="PROSITE" id="PS50222"/>
    </source>
</evidence>
<dbReference type="EMBL" id="PVTT01000001">
    <property type="protein sequence ID" value="PRY95502.1"/>
    <property type="molecule type" value="Genomic_DNA"/>
</dbReference>
<dbReference type="GO" id="GO:0005509">
    <property type="term" value="F:calcium ion binding"/>
    <property type="evidence" value="ECO:0007669"/>
    <property type="project" value="InterPro"/>
</dbReference>
<dbReference type="RefSeq" id="WP_106159873.1">
    <property type="nucleotide sequence ID" value="NZ_PVTT01000001.1"/>
</dbReference>
<organism evidence="3 4">
    <name type="scientific">Hasllibacter halocynthiae</name>
    <dbReference type="NCBI Taxonomy" id="595589"/>
    <lineage>
        <taxon>Bacteria</taxon>
        <taxon>Pseudomonadati</taxon>
        <taxon>Pseudomonadota</taxon>
        <taxon>Alphaproteobacteria</taxon>
        <taxon>Rhodobacterales</taxon>
        <taxon>Roseobacteraceae</taxon>
        <taxon>Hasllibacter</taxon>
    </lineage>
</organism>
<keyword evidence="1" id="KW-0732">Signal</keyword>
<dbReference type="Gene3D" id="1.10.238.10">
    <property type="entry name" value="EF-hand"/>
    <property type="match status" value="2"/>
</dbReference>
<feature type="chain" id="PRO_5015504546" evidence="1">
    <location>
        <begin position="23"/>
        <end position="148"/>
    </location>
</feature>
<evidence type="ECO:0000313" key="4">
    <source>
        <dbReference type="Proteomes" id="UP000238801"/>
    </source>
</evidence>
<name>A0A2T0X978_9RHOB</name>
<comment type="caution">
    <text evidence="3">The sequence shown here is derived from an EMBL/GenBank/DDBJ whole genome shotgun (WGS) entry which is preliminary data.</text>
</comment>
<evidence type="ECO:0000256" key="1">
    <source>
        <dbReference type="SAM" id="SignalP"/>
    </source>
</evidence>
<sequence>MTRLSILAAAAAAALAGTAAHAVQDIADVDLNGDGFASFGELRASYPGLQRVFFDDVDTNDDNRIDASELVAPEAQTVLSRYEPADANVVGIRVIDADGDGLVSYDELERSYPGLQQGYYGRIDANGDGLVDANELYADEVQAELNRY</sequence>
<dbReference type="InterPro" id="IPR011992">
    <property type="entry name" value="EF-hand-dom_pair"/>
</dbReference>
<feature type="domain" description="EF-hand" evidence="2">
    <location>
        <begin position="92"/>
        <end position="118"/>
    </location>
</feature>
<dbReference type="PROSITE" id="PS00018">
    <property type="entry name" value="EF_HAND_1"/>
    <property type="match status" value="2"/>
</dbReference>
<accession>A0A2T0X978</accession>
<gene>
    <name evidence="3" type="ORF">BCF33_1123</name>
</gene>
<dbReference type="Proteomes" id="UP000238801">
    <property type="component" value="Unassembled WGS sequence"/>
</dbReference>
<reference evidence="3 4" key="1">
    <citation type="submission" date="2018-03" db="EMBL/GenBank/DDBJ databases">
        <title>Genomic Encyclopedia of Archaeal and Bacterial Type Strains, Phase II (KMG-II): from individual species to whole genera.</title>
        <authorList>
            <person name="Goeker M."/>
        </authorList>
    </citation>
    <scope>NUCLEOTIDE SEQUENCE [LARGE SCALE GENOMIC DNA]</scope>
    <source>
        <strain evidence="3 4">DSM 29318</strain>
    </source>
</reference>
<dbReference type="OrthoDB" id="5470953at2"/>
<dbReference type="Pfam" id="PF13202">
    <property type="entry name" value="EF-hand_5"/>
    <property type="match status" value="4"/>
</dbReference>
<dbReference type="AlphaFoldDB" id="A0A2T0X978"/>
<feature type="signal peptide" evidence="1">
    <location>
        <begin position="1"/>
        <end position="22"/>
    </location>
</feature>
<dbReference type="SUPFAM" id="SSF47473">
    <property type="entry name" value="EF-hand"/>
    <property type="match status" value="1"/>
</dbReference>
<evidence type="ECO:0000313" key="3">
    <source>
        <dbReference type="EMBL" id="PRY95502.1"/>
    </source>
</evidence>
<protein>
    <submittedName>
        <fullName evidence="3">EF hand domain-containing protein</fullName>
    </submittedName>
</protein>
<proteinExistence type="predicted"/>